<proteinExistence type="predicted"/>
<protein>
    <submittedName>
        <fullName evidence="3">Serine hydrolase</fullName>
    </submittedName>
</protein>
<dbReference type="PANTHER" id="PTHR43283">
    <property type="entry name" value="BETA-LACTAMASE-RELATED"/>
    <property type="match status" value="1"/>
</dbReference>
<sequence>MRALILAAALAASALPALAADKPPPAASVLFWSQAQKEAGFPKMEAHFPVSTAARGERVHALLPGAPLSVNAVGGQPFDLAAYMTSEKTAGILVLQDGKVRLERYGLGYGPNGRWTSFSVAKSVTSTLVGAAVKDGYIKSLDDKVTRYIPGLRGSAYDQVSVRQLLTMTSGVKWNEDYTDPNSDVALLFSTPADPGLDSTVSYMRKLPREAAPGAKWVYKTGETNLIGVLVTSATGKSLSAYLSEKIWKPYGMEQDALWMIDERSQEAGGCCLSMTLRDYGRVGEFLRTGGAGAAGPVLPAGWIADATREHAATGDRFGYGYQWWTEPVGVFNGLGIFGQRLHVDPARKLVVVVSSAWPEATNSDRSARQDALIAAIAAQLDAEAKP</sequence>
<feature type="chain" id="PRO_5016250930" evidence="1">
    <location>
        <begin position="20"/>
        <end position="387"/>
    </location>
</feature>
<dbReference type="OrthoDB" id="9814204at2"/>
<dbReference type="KEGG" id="phb:HYN04_03240"/>
<organism evidence="3 4">
    <name type="scientific">Phenylobacterium parvum</name>
    <dbReference type="NCBI Taxonomy" id="2201350"/>
    <lineage>
        <taxon>Bacteria</taxon>
        <taxon>Pseudomonadati</taxon>
        <taxon>Pseudomonadota</taxon>
        <taxon>Alphaproteobacteria</taxon>
        <taxon>Caulobacterales</taxon>
        <taxon>Caulobacteraceae</taxon>
        <taxon>Phenylobacterium</taxon>
    </lineage>
</organism>
<reference evidence="4" key="1">
    <citation type="submission" date="2018-05" db="EMBL/GenBank/DDBJ databases">
        <title>Genome sequencing of Phenylobacterium sp. HYN0004.</title>
        <authorList>
            <person name="Yi H."/>
            <person name="Baek C."/>
        </authorList>
    </citation>
    <scope>NUCLEOTIDE SEQUENCE [LARGE SCALE GENOMIC DNA]</scope>
    <source>
        <strain evidence="4">HYN0004</strain>
    </source>
</reference>
<dbReference type="InterPro" id="IPR050789">
    <property type="entry name" value="Diverse_Enzym_Activities"/>
</dbReference>
<evidence type="ECO:0000256" key="1">
    <source>
        <dbReference type="SAM" id="SignalP"/>
    </source>
</evidence>
<dbReference type="Pfam" id="PF00144">
    <property type="entry name" value="Beta-lactamase"/>
    <property type="match status" value="1"/>
</dbReference>
<keyword evidence="4" id="KW-1185">Reference proteome</keyword>
<dbReference type="AlphaFoldDB" id="A0A2Z3HU52"/>
<feature type="domain" description="Beta-lactamase-related" evidence="2">
    <location>
        <begin position="89"/>
        <end position="373"/>
    </location>
</feature>
<dbReference type="EMBL" id="CP029479">
    <property type="protein sequence ID" value="AWM76860.1"/>
    <property type="molecule type" value="Genomic_DNA"/>
</dbReference>
<dbReference type="PANTHER" id="PTHR43283:SF14">
    <property type="entry name" value="BLL8153 PROTEIN"/>
    <property type="match status" value="1"/>
</dbReference>
<evidence type="ECO:0000259" key="2">
    <source>
        <dbReference type="Pfam" id="PF00144"/>
    </source>
</evidence>
<gene>
    <name evidence="3" type="ORF">HYN04_03240</name>
</gene>
<dbReference type="InterPro" id="IPR001466">
    <property type="entry name" value="Beta-lactam-related"/>
</dbReference>
<evidence type="ECO:0000313" key="3">
    <source>
        <dbReference type="EMBL" id="AWM76860.1"/>
    </source>
</evidence>
<keyword evidence="1" id="KW-0732">Signal</keyword>
<dbReference type="Proteomes" id="UP000247763">
    <property type="component" value="Chromosome"/>
</dbReference>
<name>A0A2Z3HU52_9CAUL</name>
<dbReference type="InterPro" id="IPR012338">
    <property type="entry name" value="Beta-lactam/transpept-like"/>
</dbReference>
<evidence type="ECO:0000313" key="4">
    <source>
        <dbReference type="Proteomes" id="UP000247763"/>
    </source>
</evidence>
<feature type="signal peptide" evidence="1">
    <location>
        <begin position="1"/>
        <end position="19"/>
    </location>
</feature>
<accession>A0A2Z3HU52</accession>
<dbReference type="GO" id="GO:0016787">
    <property type="term" value="F:hydrolase activity"/>
    <property type="evidence" value="ECO:0007669"/>
    <property type="project" value="UniProtKB-KW"/>
</dbReference>
<keyword evidence="3" id="KW-0378">Hydrolase</keyword>
<dbReference type="RefSeq" id="WP_110449429.1">
    <property type="nucleotide sequence ID" value="NZ_CP029479.1"/>
</dbReference>
<dbReference type="SUPFAM" id="SSF56601">
    <property type="entry name" value="beta-lactamase/transpeptidase-like"/>
    <property type="match status" value="1"/>
</dbReference>
<dbReference type="Gene3D" id="3.40.710.10">
    <property type="entry name" value="DD-peptidase/beta-lactamase superfamily"/>
    <property type="match status" value="1"/>
</dbReference>